<dbReference type="PANTHER" id="PTHR35046:SF9">
    <property type="entry name" value="RNA-DIRECTED DNA POLYMERASE"/>
    <property type="match status" value="1"/>
</dbReference>
<reference evidence="2" key="1">
    <citation type="submission" date="2018-05" db="EMBL/GenBank/DDBJ databases">
        <title>Draft genome of Mucuna pruriens seed.</title>
        <authorList>
            <person name="Nnadi N.E."/>
            <person name="Vos R."/>
            <person name="Hasami M.H."/>
            <person name="Devisetty U.K."/>
            <person name="Aguiy J.C."/>
        </authorList>
    </citation>
    <scope>NUCLEOTIDE SEQUENCE [LARGE SCALE GENOMIC DNA]</scope>
    <source>
        <strain evidence="2">JCA_2017</strain>
    </source>
</reference>
<proteinExistence type="predicted"/>
<dbReference type="OrthoDB" id="1731207at2759"/>
<dbReference type="EMBL" id="QJKJ01008674">
    <property type="protein sequence ID" value="RDX78987.1"/>
    <property type="molecule type" value="Genomic_DNA"/>
</dbReference>
<evidence type="ECO:0000313" key="3">
    <source>
        <dbReference type="Proteomes" id="UP000257109"/>
    </source>
</evidence>
<name>A0A371FKY6_MUCPR</name>
<dbReference type="PANTHER" id="PTHR35046">
    <property type="entry name" value="ZINC KNUCKLE (CCHC-TYPE) FAMILY PROTEIN"/>
    <property type="match status" value="1"/>
</dbReference>
<evidence type="ECO:0000313" key="2">
    <source>
        <dbReference type="EMBL" id="RDX78987.1"/>
    </source>
</evidence>
<keyword evidence="3" id="KW-1185">Reference proteome</keyword>
<organism evidence="2 3">
    <name type="scientific">Mucuna pruriens</name>
    <name type="common">Velvet bean</name>
    <name type="synonym">Dolichos pruriens</name>
    <dbReference type="NCBI Taxonomy" id="157652"/>
    <lineage>
        <taxon>Eukaryota</taxon>
        <taxon>Viridiplantae</taxon>
        <taxon>Streptophyta</taxon>
        <taxon>Embryophyta</taxon>
        <taxon>Tracheophyta</taxon>
        <taxon>Spermatophyta</taxon>
        <taxon>Magnoliopsida</taxon>
        <taxon>eudicotyledons</taxon>
        <taxon>Gunneridae</taxon>
        <taxon>Pentapetalae</taxon>
        <taxon>rosids</taxon>
        <taxon>fabids</taxon>
        <taxon>Fabales</taxon>
        <taxon>Fabaceae</taxon>
        <taxon>Papilionoideae</taxon>
        <taxon>50 kb inversion clade</taxon>
        <taxon>NPAAA clade</taxon>
        <taxon>indigoferoid/millettioid clade</taxon>
        <taxon>Phaseoleae</taxon>
        <taxon>Mucuna</taxon>
    </lineage>
</organism>
<feature type="domain" description="Retrotransposon gag" evidence="1">
    <location>
        <begin position="8"/>
        <end position="74"/>
    </location>
</feature>
<dbReference type="InterPro" id="IPR005162">
    <property type="entry name" value="Retrotrans_gag_dom"/>
</dbReference>
<dbReference type="Pfam" id="PF03732">
    <property type="entry name" value="Retrotrans_gag"/>
    <property type="match status" value="1"/>
</dbReference>
<sequence length="78" mass="9738">MCLIVTTTWRRKRRRNGERPIHMWEDMKSIMRRRFVPIHYRRDLHKKLQILTQGSMSVEDYYKEMEIAMTRANVKEKR</sequence>
<dbReference type="AlphaFoldDB" id="A0A371FKY6"/>
<protein>
    <recommendedName>
        <fullName evidence="1">Retrotransposon gag domain-containing protein</fullName>
    </recommendedName>
</protein>
<evidence type="ECO:0000259" key="1">
    <source>
        <dbReference type="Pfam" id="PF03732"/>
    </source>
</evidence>
<comment type="caution">
    <text evidence="2">The sequence shown here is derived from an EMBL/GenBank/DDBJ whole genome shotgun (WGS) entry which is preliminary data.</text>
</comment>
<dbReference type="Proteomes" id="UP000257109">
    <property type="component" value="Unassembled WGS sequence"/>
</dbReference>
<feature type="non-terminal residue" evidence="2">
    <location>
        <position position="1"/>
    </location>
</feature>
<gene>
    <name evidence="2" type="ORF">CR513_40648</name>
</gene>
<accession>A0A371FKY6</accession>